<gene>
    <name evidence="3" type="ORF">ACAT0790_LOCUS43281</name>
</gene>
<dbReference type="GO" id="GO:0016020">
    <property type="term" value="C:membrane"/>
    <property type="evidence" value="ECO:0007669"/>
    <property type="project" value="TreeGrafter"/>
</dbReference>
<feature type="region of interest" description="Disordered" evidence="1">
    <location>
        <begin position="225"/>
        <end position="249"/>
    </location>
</feature>
<sequence length="437" mass="47279">MCSALKSASSHAGGAELLRHYVPELLKLDPSAVLPVFAGPPVPGSPTRCPLNPDEVLQLLEGHDAVILGYLEHLVASKRDVEPQHHAQLALMYISQVASERSSAEAEATGLSPTRQRLLRFLEEAEGVDARNLLPRVEALGLHEERVALHCREQQHREALRILVVALNDLPRAETYCRVIMAQQQRRQASATASGPAAGVAAGPRISVFSTDSPPVWARPVAFAPRRGGEDEEPTAAFTPGPRPGATAAETGGERPLMAFFMVLLDASAGAAQQPGEYRKVPAEYRESALALLTTYAGHRDLPPEEVVAMLPADWTLESLAGYLSKCARICLHEQRVSMLEKKLSSMAYLKTFSALAHERSRKVTISGDRCCPVCNRRFVDKDSVGKAFVAYPNETCVHLQCKEDISVCPKTGVSFADNLSVYCNALGGMDLGGLES</sequence>
<dbReference type="PANTHER" id="PTHR12894">
    <property type="entry name" value="CNH DOMAIN CONTAINING"/>
    <property type="match status" value="1"/>
</dbReference>
<dbReference type="GO" id="GO:0006914">
    <property type="term" value="P:autophagy"/>
    <property type="evidence" value="ECO:0007669"/>
    <property type="project" value="TreeGrafter"/>
</dbReference>
<evidence type="ECO:0000256" key="1">
    <source>
        <dbReference type="SAM" id="MobiDB-lite"/>
    </source>
</evidence>
<dbReference type="Pfam" id="PF10367">
    <property type="entry name" value="zf-Vps39_C"/>
    <property type="match status" value="1"/>
</dbReference>
<dbReference type="InterPro" id="IPR032914">
    <property type="entry name" value="Vam6/VPS39/TRAP1"/>
</dbReference>
<evidence type="ECO:0000313" key="3">
    <source>
        <dbReference type="EMBL" id="CAD9166513.1"/>
    </source>
</evidence>
<name>A0A7S1WGG0_ALECA</name>
<dbReference type="InterPro" id="IPR019453">
    <property type="entry name" value="VPS39/TGFA1_Znf"/>
</dbReference>
<dbReference type="PANTHER" id="PTHR12894:SF27">
    <property type="entry name" value="TRANSFORMING GROWTH FACTOR-BETA RECEPTOR-ASSOCIATED PROTEIN 1"/>
    <property type="match status" value="1"/>
</dbReference>
<dbReference type="EMBL" id="HBGE01072299">
    <property type="protein sequence ID" value="CAD9166513.1"/>
    <property type="molecule type" value="Transcribed_RNA"/>
</dbReference>
<organism evidence="3">
    <name type="scientific">Alexandrium catenella</name>
    <name type="common">Red tide dinoflagellate</name>
    <name type="synonym">Gonyaulax catenella</name>
    <dbReference type="NCBI Taxonomy" id="2925"/>
    <lineage>
        <taxon>Eukaryota</taxon>
        <taxon>Sar</taxon>
        <taxon>Alveolata</taxon>
        <taxon>Dinophyceae</taxon>
        <taxon>Gonyaulacales</taxon>
        <taxon>Pyrocystaceae</taxon>
        <taxon>Alexandrium</taxon>
    </lineage>
</organism>
<dbReference type="AlphaFoldDB" id="A0A7S1WGG0"/>
<evidence type="ECO:0000259" key="2">
    <source>
        <dbReference type="Pfam" id="PF10367"/>
    </source>
</evidence>
<protein>
    <recommendedName>
        <fullName evidence="2">Vacuolar sorting protein 39/Transforming growth factor beta receptor-associated zinc finger domain-containing protein</fullName>
    </recommendedName>
</protein>
<proteinExistence type="predicted"/>
<reference evidence="3" key="1">
    <citation type="submission" date="2021-01" db="EMBL/GenBank/DDBJ databases">
        <authorList>
            <person name="Corre E."/>
            <person name="Pelletier E."/>
            <person name="Niang G."/>
            <person name="Scheremetjew M."/>
            <person name="Finn R."/>
            <person name="Kale V."/>
            <person name="Holt S."/>
            <person name="Cochrane G."/>
            <person name="Meng A."/>
            <person name="Brown T."/>
            <person name="Cohen L."/>
        </authorList>
    </citation>
    <scope>NUCLEOTIDE SEQUENCE</scope>
    <source>
        <strain evidence="3">OF101</strain>
    </source>
</reference>
<dbReference type="GO" id="GO:0034058">
    <property type="term" value="P:endosomal vesicle fusion"/>
    <property type="evidence" value="ECO:0007669"/>
    <property type="project" value="TreeGrafter"/>
</dbReference>
<accession>A0A7S1WGG0</accession>
<feature type="domain" description="Vacuolar sorting protein 39/Transforming growth factor beta receptor-associated zinc finger" evidence="2">
    <location>
        <begin position="361"/>
        <end position="405"/>
    </location>
</feature>
<dbReference type="GO" id="GO:0005737">
    <property type="term" value="C:cytoplasm"/>
    <property type="evidence" value="ECO:0007669"/>
    <property type="project" value="TreeGrafter"/>
</dbReference>